<reference evidence="6" key="1">
    <citation type="journal article" date="2019" name="Int. J. Syst. Evol. Microbiol.">
        <title>The Global Catalogue of Microorganisms (GCM) 10K type strain sequencing project: providing services to taxonomists for standard genome sequencing and annotation.</title>
        <authorList>
            <consortium name="The Broad Institute Genomics Platform"/>
            <consortium name="The Broad Institute Genome Sequencing Center for Infectious Disease"/>
            <person name="Wu L."/>
            <person name="Ma J."/>
        </authorList>
    </citation>
    <scope>NUCLEOTIDE SEQUENCE [LARGE SCALE GENOMIC DNA]</scope>
    <source>
        <strain evidence="6">CGMCC 1.10130</strain>
    </source>
</reference>
<comment type="caution">
    <text evidence="5">The sequence shown here is derived from an EMBL/GenBank/DDBJ whole genome shotgun (WGS) entry which is preliminary data.</text>
</comment>
<dbReference type="Gene3D" id="3.20.20.80">
    <property type="entry name" value="Glycosidases"/>
    <property type="match status" value="1"/>
</dbReference>
<accession>A0A8J2XMT7</accession>
<dbReference type="EMBL" id="BMDX01000002">
    <property type="protein sequence ID" value="GGA66880.1"/>
    <property type="molecule type" value="Genomic_DNA"/>
</dbReference>
<evidence type="ECO:0000313" key="5">
    <source>
        <dbReference type="EMBL" id="GGA66880.1"/>
    </source>
</evidence>
<evidence type="ECO:0000256" key="3">
    <source>
        <dbReference type="RuleBase" id="RU361153"/>
    </source>
</evidence>
<proteinExistence type="inferred from homology"/>
<name>A0A8J2XMT7_9GAMM</name>
<dbReference type="AlphaFoldDB" id="A0A8J2XMT7"/>
<dbReference type="InterPro" id="IPR017853">
    <property type="entry name" value="GH"/>
</dbReference>
<evidence type="ECO:0000259" key="4">
    <source>
        <dbReference type="Pfam" id="PF00150"/>
    </source>
</evidence>
<dbReference type="Proteomes" id="UP000619743">
    <property type="component" value="Unassembled WGS sequence"/>
</dbReference>
<dbReference type="SUPFAM" id="SSF51445">
    <property type="entry name" value="(Trans)glycosidases"/>
    <property type="match status" value="1"/>
</dbReference>
<keyword evidence="6" id="KW-1185">Reference proteome</keyword>
<keyword evidence="2 3" id="KW-0326">Glycosidase</keyword>
<comment type="similarity">
    <text evidence="3">Belongs to the glycosyl hydrolase 5 (cellulase A) family.</text>
</comment>
<dbReference type="GO" id="GO:0004553">
    <property type="term" value="F:hydrolase activity, hydrolyzing O-glycosyl compounds"/>
    <property type="evidence" value="ECO:0007669"/>
    <property type="project" value="InterPro"/>
</dbReference>
<organism evidence="5 6">
    <name type="scientific">Neiella marina</name>
    <dbReference type="NCBI Taxonomy" id="508461"/>
    <lineage>
        <taxon>Bacteria</taxon>
        <taxon>Pseudomonadati</taxon>
        <taxon>Pseudomonadota</taxon>
        <taxon>Gammaproteobacteria</taxon>
        <taxon>Alteromonadales</taxon>
        <taxon>Echinimonadaceae</taxon>
        <taxon>Neiella</taxon>
    </lineage>
</organism>
<dbReference type="InterPro" id="IPR001547">
    <property type="entry name" value="Glyco_hydro_5"/>
</dbReference>
<sequence length="306" mass="34679">MFIFLERYGYNTVRTLLNPFSIVDSLGNLNSGSMDNIADFLERAEMHGIGIIFTIQWAPLNVFPETISEPDDLAEAQNAHYLFSSGYVRESHFWKEFIRALKLRSAPMDAIFAYGIRNEIHFDVTASPLNQTITPVVCCNGTSYDLSVSGNMQKLIDDSFTAWSSAVRTAILAEEPEALVTAGFYLIYPGSPGIRMPSMDAIFSSELDFIDLHMYPDLDPQVTVDSVAKFFTLDQNRFKPVLMGEFGFMDNDNRSLDTLGSELLTWKNHMMSYYEVDGWILWTWDNGEGLSKQDEGLFLKRMANQP</sequence>
<keyword evidence="1 3" id="KW-0378">Hydrolase</keyword>
<evidence type="ECO:0000256" key="1">
    <source>
        <dbReference type="ARBA" id="ARBA00022801"/>
    </source>
</evidence>
<dbReference type="Pfam" id="PF00150">
    <property type="entry name" value="Cellulase"/>
    <property type="match status" value="1"/>
</dbReference>
<gene>
    <name evidence="5" type="ORF">GCM10011369_05590</name>
</gene>
<evidence type="ECO:0000313" key="6">
    <source>
        <dbReference type="Proteomes" id="UP000619743"/>
    </source>
</evidence>
<feature type="domain" description="Glycoside hydrolase family 5" evidence="4">
    <location>
        <begin position="6"/>
        <end position="286"/>
    </location>
</feature>
<dbReference type="GO" id="GO:0000272">
    <property type="term" value="P:polysaccharide catabolic process"/>
    <property type="evidence" value="ECO:0007669"/>
    <property type="project" value="InterPro"/>
</dbReference>
<protein>
    <recommendedName>
        <fullName evidence="4">Glycoside hydrolase family 5 domain-containing protein</fullName>
    </recommendedName>
</protein>
<evidence type="ECO:0000256" key="2">
    <source>
        <dbReference type="ARBA" id="ARBA00023295"/>
    </source>
</evidence>